<name>A0A944M6I2_9GAMM</name>
<dbReference type="AlphaFoldDB" id="A0A944M6I2"/>
<dbReference type="InterPro" id="IPR046038">
    <property type="entry name" value="DUF5996"/>
</dbReference>
<protein>
    <submittedName>
        <fullName evidence="1">Uncharacterized protein</fullName>
    </submittedName>
</protein>
<comment type="caution">
    <text evidence="1">The sequence shown here is derived from an EMBL/GenBank/DDBJ whole genome shotgun (WGS) entry which is preliminary data.</text>
</comment>
<reference evidence="1 2" key="1">
    <citation type="submission" date="2021-05" db="EMBL/GenBank/DDBJ databases">
        <title>Genetic and Functional Diversity in Clade A Lucinid endosymbionts from the Bahamas.</title>
        <authorList>
            <person name="Giani N.M."/>
            <person name="Engel A.S."/>
            <person name="Campbell B.J."/>
        </authorList>
    </citation>
    <scope>NUCLEOTIDE SEQUENCE [LARGE SCALE GENOMIC DNA]</scope>
    <source>
        <strain evidence="1">LUC16012Gg_MoonRockCtena</strain>
    </source>
</reference>
<dbReference type="Pfam" id="PF19459">
    <property type="entry name" value="DUF5996"/>
    <property type="match status" value="1"/>
</dbReference>
<evidence type="ECO:0000313" key="2">
    <source>
        <dbReference type="Proteomes" id="UP000770889"/>
    </source>
</evidence>
<gene>
    <name evidence="1" type="ORF">KME65_05360</name>
</gene>
<sequence>MSGKLPSLNLADWSGTRDTIHQYARILGNIRGFYMPKSKHWWHITLTLNARGLTTTPFPANGQILEMELDLVSHQLSVFSNTGWHFGIPFKGNNALGMSLQIMQMLATQGIKLDEYPLRGFDDETLLSYDANAADAFRRAISWIDVVFRTFKGRLREETGPVQLFPHHLDIAMNWFSGRLVPGIDPADEDNADEQMNFGFVTGDGSINDAYFYATAYPVPENWGNQALIQGAYWHTEGWIGAILPYVELVDSDDPQALLLEFLQQTQSNGSALMS</sequence>
<dbReference type="Proteomes" id="UP000770889">
    <property type="component" value="Unassembled WGS sequence"/>
</dbReference>
<accession>A0A944M6I2</accession>
<evidence type="ECO:0000313" key="1">
    <source>
        <dbReference type="EMBL" id="MBT2988371.1"/>
    </source>
</evidence>
<dbReference type="EMBL" id="JAHHGM010000004">
    <property type="protein sequence ID" value="MBT2988371.1"/>
    <property type="molecule type" value="Genomic_DNA"/>
</dbReference>
<proteinExistence type="predicted"/>
<organism evidence="1 2">
    <name type="scientific">Candidatus Thiodiazotropha taylori</name>
    <dbReference type="NCBI Taxonomy" id="2792791"/>
    <lineage>
        <taxon>Bacteria</taxon>
        <taxon>Pseudomonadati</taxon>
        <taxon>Pseudomonadota</taxon>
        <taxon>Gammaproteobacteria</taxon>
        <taxon>Chromatiales</taxon>
        <taxon>Sedimenticolaceae</taxon>
        <taxon>Candidatus Thiodiazotropha</taxon>
    </lineage>
</organism>